<evidence type="ECO:0000313" key="7">
    <source>
        <dbReference type="EMBL" id="ROT60967.1"/>
    </source>
</evidence>
<reference evidence="7 8" key="2">
    <citation type="submission" date="2019-01" db="EMBL/GenBank/DDBJ databases">
        <title>The decoding of complex shrimp genome reveals the adaptation for benthos swimmer, frequently molting mechanism and breeding impact on genome.</title>
        <authorList>
            <person name="Sun Y."/>
            <person name="Gao Y."/>
            <person name="Yu Y."/>
        </authorList>
    </citation>
    <scope>NUCLEOTIDE SEQUENCE [LARGE SCALE GENOMIC DNA]</scope>
    <source>
        <tissue evidence="7">Muscle</tissue>
    </source>
</reference>
<dbReference type="Gene3D" id="2.120.10.30">
    <property type="entry name" value="TolB, C-terminal domain"/>
    <property type="match status" value="1"/>
</dbReference>
<dbReference type="OrthoDB" id="6375837at2759"/>
<dbReference type="AlphaFoldDB" id="A0A423S9W3"/>
<dbReference type="GO" id="GO:0017147">
    <property type="term" value="F:Wnt-protein binding"/>
    <property type="evidence" value="ECO:0007669"/>
    <property type="project" value="TreeGrafter"/>
</dbReference>
<dbReference type="SUPFAM" id="SSF63825">
    <property type="entry name" value="YWTD domain"/>
    <property type="match status" value="1"/>
</dbReference>
<keyword evidence="3" id="KW-0677">Repeat</keyword>
<evidence type="ECO:0000256" key="6">
    <source>
        <dbReference type="PROSITE-ProRule" id="PRU00461"/>
    </source>
</evidence>
<dbReference type="InterPro" id="IPR000033">
    <property type="entry name" value="LDLR_classB_rpt"/>
</dbReference>
<keyword evidence="5" id="KW-0325">Glycoprotein</keyword>
<organism evidence="7 8">
    <name type="scientific">Penaeus vannamei</name>
    <name type="common">Whiteleg shrimp</name>
    <name type="synonym">Litopenaeus vannamei</name>
    <dbReference type="NCBI Taxonomy" id="6689"/>
    <lineage>
        <taxon>Eukaryota</taxon>
        <taxon>Metazoa</taxon>
        <taxon>Ecdysozoa</taxon>
        <taxon>Arthropoda</taxon>
        <taxon>Crustacea</taxon>
        <taxon>Multicrustacea</taxon>
        <taxon>Malacostraca</taxon>
        <taxon>Eumalacostraca</taxon>
        <taxon>Eucarida</taxon>
        <taxon>Decapoda</taxon>
        <taxon>Dendrobranchiata</taxon>
        <taxon>Penaeoidea</taxon>
        <taxon>Penaeidae</taxon>
        <taxon>Penaeus</taxon>
    </lineage>
</organism>
<sequence>MPADPRGGGGFPIHVEPFMTAVGADVDCLEGKYYWTDVGSSSIRSSKYDGSERKPVVSGVDIGSPEDVAVDWISGNVYWTDSVNDIVAVASIETGKRKTIIESGLVNPRGIAIHPGRGLLFWSDWNRFGPKIEVSGLDGSNRRVLVERDISLPNSLVVDYDTQTLCWADAGTHKIECIGVEGSGRRTVMEGALYPFGLTTLGQDFFYTDWNEIHVVNRYSGIESPSRPPPPGGSGRLYGIAAVPHACPPVSNVCGDSRGGCPTTHLCLPNGRGGRTCACPTHPPTGDDDQCVDYNY</sequence>
<comment type="caution">
    <text evidence="7">The sequence shown here is derived from an EMBL/GenBank/DDBJ whole genome shotgun (WGS) entry which is preliminary data.</text>
</comment>
<evidence type="ECO:0000256" key="2">
    <source>
        <dbReference type="ARBA" id="ARBA00022729"/>
    </source>
</evidence>
<feature type="repeat" description="LDL-receptor class B" evidence="6">
    <location>
        <begin position="118"/>
        <end position="162"/>
    </location>
</feature>
<evidence type="ECO:0000256" key="1">
    <source>
        <dbReference type="ARBA" id="ARBA00022536"/>
    </source>
</evidence>
<dbReference type="FunFam" id="2.120.10.30:FF:000241">
    <property type="entry name" value="Low-density lipoprotein receptor-related protein 6"/>
    <property type="match status" value="1"/>
</dbReference>
<dbReference type="GO" id="GO:0060070">
    <property type="term" value="P:canonical Wnt signaling pathway"/>
    <property type="evidence" value="ECO:0007669"/>
    <property type="project" value="TreeGrafter"/>
</dbReference>
<keyword evidence="2" id="KW-0732">Signal</keyword>
<evidence type="ECO:0000256" key="5">
    <source>
        <dbReference type="ARBA" id="ARBA00023180"/>
    </source>
</evidence>
<accession>A0A423S9W3</accession>
<reference evidence="7 8" key="1">
    <citation type="submission" date="2018-04" db="EMBL/GenBank/DDBJ databases">
        <authorList>
            <person name="Zhang X."/>
            <person name="Yuan J."/>
            <person name="Li F."/>
            <person name="Xiang J."/>
        </authorList>
    </citation>
    <scope>NUCLEOTIDE SEQUENCE [LARGE SCALE GENOMIC DNA]</scope>
    <source>
        <tissue evidence="7">Muscle</tissue>
    </source>
</reference>
<dbReference type="PROSITE" id="PS51120">
    <property type="entry name" value="LDLRB"/>
    <property type="match status" value="3"/>
</dbReference>
<dbReference type="PANTHER" id="PTHR46513:SF13">
    <property type="entry name" value="EGF-LIKE DOMAIN-CONTAINING PROTEIN"/>
    <property type="match status" value="1"/>
</dbReference>
<gene>
    <name evidence="7" type="ORF">C7M84_021317</name>
</gene>
<keyword evidence="8" id="KW-1185">Reference proteome</keyword>
<dbReference type="InterPro" id="IPR011042">
    <property type="entry name" value="6-blade_b-propeller_TolB-like"/>
</dbReference>
<evidence type="ECO:0000313" key="8">
    <source>
        <dbReference type="Proteomes" id="UP000283509"/>
    </source>
</evidence>
<proteinExistence type="predicted"/>
<dbReference type="Proteomes" id="UP000283509">
    <property type="component" value="Unassembled WGS sequence"/>
</dbReference>
<feature type="repeat" description="LDL-receptor class B" evidence="6">
    <location>
        <begin position="31"/>
        <end position="74"/>
    </location>
</feature>
<protein>
    <submittedName>
        <fullName evidence="7">Nidogen-2</fullName>
    </submittedName>
</protein>
<keyword evidence="1" id="KW-0245">EGF-like domain</keyword>
<dbReference type="PANTHER" id="PTHR46513">
    <property type="entry name" value="VITELLOGENIN RECEPTOR-LIKE PROTEIN-RELATED-RELATED"/>
    <property type="match status" value="1"/>
</dbReference>
<dbReference type="GO" id="GO:0005886">
    <property type="term" value="C:plasma membrane"/>
    <property type="evidence" value="ECO:0007669"/>
    <property type="project" value="TreeGrafter"/>
</dbReference>
<name>A0A423S9W3_PENVA</name>
<dbReference type="EMBL" id="QCYY01004462">
    <property type="protein sequence ID" value="ROT60967.1"/>
    <property type="molecule type" value="Genomic_DNA"/>
</dbReference>
<evidence type="ECO:0000256" key="4">
    <source>
        <dbReference type="ARBA" id="ARBA00023157"/>
    </source>
</evidence>
<feature type="repeat" description="LDL-receptor class B" evidence="6">
    <location>
        <begin position="75"/>
        <end position="117"/>
    </location>
</feature>
<dbReference type="SMART" id="SM00135">
    <property type="entry name" value="LY"/>
    <property type="match status" value="4"/>
</dbReference>
<keyword evidence="4" id="KW-1015">Disulfide bond</keyword>
<dbReference type="GO" id="GO:0042813">
    <property type="term" value="F:Wnt receptor activity"/>
    <property type="evidence" value="ECO:0007669"/>
    <property type="project" value="TreeGrafter"/>
</dbReference>
<dbReference type="Pfam" id="PF00058">
    <property type="entry name" value="Ldl_recept_b"/>
    <property type="match status" value="3"/>
</dbReference>
<evidence type="ECO:0000256" key="3">
    <source>
        <dbReference type="ARBA" id="ARBA00022737"/>
    </source>
</evidence>
<dbReference type="STRING" id="6689.A0A423S9W3"/>
<dbReference type="InterPro" id="IPR050778">
    <property type="entry name" value="Cueball_EGF_LRP_Nidogen"/>
</dbReference>